<sequence length="655" mass="73761">MIRSMQFSRLRLFASVFSFALALPCFAAPRANACVSPAGHVHVTLDFETLQYQVTFDDATILEPSPLGLEFKDQAPLGPMRLVHHDSRRVDRFWHPVLGKASQVRDHYQQESFDLAENSAPFRRLSLQVRCFDDSVAFRYQIPNQPGFENFTITREKTGFRPPDGVAVWASSYKTFRSAYEEEYPRRAFNELPEGKLLGLPALLQISPTTFAAITEADLTDWAGMYLVREGATLTASLSPRLDGDGLVRASAPRNSPWRVILLAHTPAALLESHTIENLNPSSRIADASWINPGIMAWDHWWSGEVEMTNASNERFIDFASFMGFPYQLVDWQWYGPFNKPEADITKAAPQLDMPALLHYAAERNVRLWLWLHSGDVDRARSAGTLDAAFATYRRWGVAGVKIDFMNSDDQDRVRWYEEIVRLAAQHQLMVDFHGAYKPTGLEVTWPNLLTREGVLGNEYNKFSTRDTPTHKATLPFTRGLAGPMDYTPGGFLNTSPAKFRPTTPTQVMGSRANELALFVLYWSPLTCVSDDPAHYVLGGKEAPGLSFLRGLPTVWDETRGLDGEVGKHVIVARRKDKDWWLGGITADDEYMLQLPLRFLGNGRYVAHVYQDPTAPDAPYTEVREETRTVTSADLLSVKMRPAGGIAVHFERIGR</sequence>
<comment type="caution">
    <text evidence="5">The sequence shown here is derived from an EMBL/GenBank/DDBJ whole genome shotgun (WGS) entry which is preliminary data.</text>
</comment>
<dbReference type="InterPro" id="IPR017853">
    <property type="entry name" value="GH"/>
</dbReference>
<dbReference type="GO" id="GO:0016787">
    <property type="term" value="F:hydrolase activity"/>
    <property type="evidence" value="ECO:0007669"/>
    <property type="project" value="UniProtKB-KW"/>
</dbReference>
<dbReference type="Gene3D" id="2.70.98.10">
    <property type="match status" value="1"/>
</dbReference>
<dbReference type="PANTHER" id="PTHR35803:SF2">
    <property type="entry name" value="RETAINING ALPHA-GALACTOSIDASE"/>
    <property type="match status" value="1"/>
</dbReference>
<evidence type="ECO:0000259" key="4">
    <source>
        <dbReference type="Pfam" id="PF14509"/>
    </source>
</evidence>
<evidence type="ECO:0000313" key="5">
    <source>
        <dbReference type="EMBL" id="MFN2975454.1"/>
    </source>
</evidence>
<dbReference type="InterPro" id="IPR019563">
    <property type="entry name" value="GH97_catalytic"/>
</dbReference>
<accession>A0ABW9KI25</accession>
<evidence type="ECO:0000313" key="6">
    <source>
        <dbReference type="Proteomes" id="UP001634747"/>
    </source>
</evidence>
<dbReference type="PANTHER" id="PTHR35803">
    <property type="entry name" value="GLUCAN 1,4-ALPHA-GLUCOSIDASE SUSB-RELATED"/>
    <property type="match status" value="1"/>
</dbReference>
<dbReference type="Pfam" id="PF14509">
    <property type="entry name" value="GH97_C"/>
    <property type="match status" value="1"/>
</dbReference>
<protein>
    <submittedName>
        <fullName evidence="5">Glycoside hydrolase family 97 protein</fullName>
    </submittedName>
</protein>
<evidence type="ECO:0000259" key="2">
    <source>
        <dbReference type="Pfam" id="PF10566"/>
    </source>
</evidence>
<dbReference type="Pfam" id="PF14508">
    <property type="entry name" value="GH97_N"/>
    <property type="match status" value="1"/>
</dbReference>
<dbReference type="InterPro" id="IPR013785">
    <property type="entry name" value="Aldolase_TIM"/>
</dbReference>
<organism evidence="5 6">
    <name type="scientific">Terriglobus aquaticus</name>
    <dbReference type="NCBI Taxonomy" id="940139"/>
    <lineage>
        <taxon>Bacteria</taxon>
        <taxon>Pseudomonadati</taxon>
        <taxon>Acidobacteriota</taxon>
        <taxon>Terriglobia</taxon>
        <taxon>Terriglobales</taxon>
        <taxon>Acidobacteriaceae</taxon>
        <taxon>Terriglobus</taxon>
    </lineage>
</organism>
<dbReference type="InterPro" id="IPR014718">
    <property type="entry name" value="GH-type_carb-bd"/>
</dbReference>
<evidence type="ECO:0000259" key="3">
    <source>
        <dbReference type="Pfam" id="PF14508"/>
    </source>
</evidence>
<dbReference type="EMBL" id="JBJYXY010000001">
    <property type="protein sequence ID" value="MFN2975454.1"/>
    <property type="molecule type" value="Genomic_DNA"/>
</dbReference>
<keyword evidence="5" id="KW-0378">Hydrolase</keyword>
<proteinExistence type="predicted"/>
<gene>
    <name evidence="5" type="ORF">ACK2TP_06745</name>
</gene>
<dbReference type="InterPro" id="IPR029486">
    <property type="entry name" value="GH97_N"/>
</dbReference>
<reference evidence="5 6" key="1">
    <citation type="submission" date="2024-12" db="EMBL/GenBank/DDBJ databases">
        <authorList>
            <person name="Lee Y."/>
        </authorList>
    </citation>
    <scope>NUCLEOTIDE SEQUENCE [LARGE SCALE GENOMIC DNA]</scope>
    <source>
        <strain evidence="5 6">03SUJ4</strain>
    </source>
</reference>
<feature type="signal peptide" evidence="1">
    <location>
        <begin position="1"/>
        <end position="27"/>
    </location>
</feature>
<dbReference type="Gene3D" id="3.20.20.70">
    <property type="entry name" value="Aldolase class I"/>
    <property type="match status" value="1"/>
</dbReference>
<feature type="domain" description="Glycosyl-hydrolase 97 N-terminal" evidence="3">
    <location>
        <begin position="36"/>
        <end position="280"/>
    </location>
</feature>
<evidence type="ECO:0000256" key="1">
    <source>
        <dbReference type="SAM" id="SignalP"/>
    </source>
</evidence>
<dbReference type="Pfam" id="PF10566">
    <property type="entry name" value="Glyco_hydro_97"/>
    <property type="match status" value="1"/>
</dbReference>
<dbReference type="InterPro" id="IPR052720">
    <property type="entry name" value="Glycosyl_hydrolase_97"/>
</dbReference>
<keyword evidence="1" id="KW-0732">Signal</keyword>
<feature type="domain" description="Glycosyl-hydrolase 97 catalytic" evidence="2">
    <location>
        <begin position="304"/>
        <end position="455"/>
    </location>
</feature>
<dbReference type="Proteomes" id="UP001634747">
    <property type="component" value="Unassembled WGS sequence"/>
</dbReference>
<name>A0ABW9KI25_9BACT</name>
<dbReference type="RefSeq" id="WP_344687764.1">
    <property type="nucleotide sequence ID" value="NZ_BAABBH010000001.1"/>
</dbReference>
<dbReference type="SUPFAM" id="SSF51445">
    <property type="entry name" value="(Trans)glycosidases"/>
    <property type="match status" value="1"/>
</dbReference>
<feature type="domain" description="Glycosyl-hydrolase 97 C-terminal oligomerisation" evidence="4">
    <location>
        <begin position="555"/>
        <end position="650"/>
    </location>
</feature>
<feature type="chain" id="PRO_5046363714" evidence="1">
    <location>
        <begin position="28"/>
        <end position="655"/>
    </location>
</feature>
<dbReference type="InterPro" id="IPR029483">
    <property type="entry name" value="GH97_C"/>
</dbReference>
<keyword evidence="6" id="KW-1185">Reference proteome</keyword>